<dbReference type="Proteomes" id="UP000887566">
    <property type="component" value="Unplaced"/>
</dbReference>
<feature type="region of interest" description="Disordered" evidence="1">
    <location>
        <begin position="1"/>
        <end position="26"/>
    </location>
</feature>
<sequence length="161" mass="17805">HLLSRLEKRQDERRGEGRWTNGDRSQYEALEQANLLAPDQKDQSGLVVSVPTSRLASSSARPDIPRLFPSPRPPPTSTHHNMNLVITMSAPTPKLSRWSSIVDSWRGSGERRRDGDQGGIKRGVWEVGAAVGGGRRTRCSAFERAISSPTGGNQRVETDHR</sequence>
<organism evidence="2 3">
    <name type="scientific">Plectus sambesii</name>
    <dbReference type="NCBI Taxonomy" id="2011161"/>
    <lineage>
        <taxon>Eukaryota</taxon>
        <taxon>Metazoa</taxon>
        <taxon>Ecdysozoa</taxon>
        <taxon>Nematoda</taxon>
        <taxon>Chromadorea</taxon>
        <taxon>Plectida</taxon>
        <taxon>Plectina</taxon>
        <taxon>Plectoidea</taxon>
        <taxon>Plectidae</taxon>
        <taxon>Plectus</taxon>
    </lineage>
</organism>
<dbReference type="AlphaFoldDB" id="A0A914VFZ9"/>
<evidence type="ECO:0000313" key="2">
    <source>
        <dbReference type="Proteomes" id="UP000887566"/>
    </source>
</evidence>
<accession>A0A914VFZ9</accession>
<dbReference type="WBParaSite" id="PSAMB.scaffold195size66990.g3136.t1">
    <property type="protein sequence ID" value="PSAMB.scaffold195size66990.g3136.t1"/>
    <property type="gene ID" value="PSAMB.scaffold195size66990.g3136"/>
</dbReference>
<feature type="region of interest" description="Disordered" evidence="1">
    <location>
        <begin position="53"/>
        <end position="81"/>
    </location>
</feature>
<proteinExistence type="predicted"/>
<evidence type="ECO:0000256" key="1">
    <source>
        <dbReference type="SAM" id="MobiDB-lite"/>
    </source>
</evidence>
<feature type="compositionally biased region" description="Basic and acidic residues" evidence="1">
    <location>
        <begin position="1"/>
        <end position="17"/>
    </location>
</feature>
<keyword evidence="2" id="KW-1185">Reference proteome</keyword>
<protein>
    <submittedName>
        <fullName evidence="3">Uncharacterized protein</fullName>
    </submittedName>
</protein>
<evidence type="ECO:0000313" key="3">
    <source>
        <dbReference type="WBParaSite" id="PSAMB.scaffold195size66990.g3136.t1"/>
    </source>
</evidence>
<name>A0A914VFZ9_9BILA</name>
<reference evidence="3" key="1">
    <citation type="submission" date="2022-11" db="UniProtKB">
        <authorList>
            <consortium name="WormBaseParasite"/>
        </authorList>
    </citation>
    <scope>IDENTIFICATION</scope>
</reference>